<evidence type="ECO:0000313" key="3">
    <source>
        <dbReference type="Proteomes" id="UP000828390"/>
    </source>
</evidence>
<reference evidence="2" key="2">
    <citation type="submission" date="2020-11" db="EMBL/GenBank/DDBJ databases">
        <authorList>
            <person name="McCartney M.A."/>
            <person name="Auch B."/>
            <person name="Kono T."/>
            <person name="Mallez S."/>
            <person name="Becker A."/>
            <person name="Gohl D.M."/>
            <person name="Silverstein K.A.T."/>
            <person name="Koren S."/>
            <person name="Bechman K.B."/>
            <person name="Herman A."/>
            <person name="Abrahante J.E."/>
            <person name="Garbe J."/>
        </authorList>
    </citation>
    <scope>NUCLEOTIDE SEQUENCE</scope>
    <source>
        <strain evidence="2">Duluth1</strain>
        <tissue evidence="2">Whole animal</tissue>
    </source>
</reference>
<organism evidence="2 3">
    <name type="scientific">Dreissena polymorpha</name>
    <name type="common">Zebra mussel</name>
    <name type="synonym">Mytilus polymorpha</name>
    <dbReference type="NCBI Taxonomy" id="45954"/>
    <lineage>
        <taxon>Eukaryota</taxon>
        <taxon>Metazoa</taxon>
        <taxon>Spiralia</taxon>
        <taxon>Lophotrochozoa</taxon>
        <taxon>Mollusca</taxon>
        <taxon>Bivalvia</taxon>
        <taxon>Autobranchia</taxon>
        <taxon>Heteroconchia</taxon>
        <taxon>Euheterodonta</taxon>
        <taxon>Imparidentia</taxon>
        <taxon>Neoheterodontei</taxon>
        <taxon>Myida</taxon>
        <taxon>Dreissenoidea</taxon>
        <taxon>Dreissenidae</taxon>
        <taxon>Dreissena</taxon>
    </lineage>
</organism>
<dbReference type="Proteomes" id="UP000828390">
    <property type="component" value="Unassembled WGS sequence"/>
</dbReference>
<dbReference type="AlphaFoldDB" id="A0A9D4CXN1"/>
<gene>
    <name evidence="2" type="ORF">DPMN_040943</name>
</gene>
<accession>A0A9D4CXN1</accession>
<feature type="signal peptide" evidence="1">
    <location>
        <begin position="1"/>
        <end position="28"/>
    </location>
</feature>
<sequence length="64" mass="7164">MSSLISLCRLHRLIWITTLHTRIEPCYPEDEVCEGCVQKRVPPAVPGFQGHVLIGIKHADIATN</sequence>
<keyword evidence="3" id="KW-1185">Reference proteome</keyword>
<feature type="chain" id="PRO_5039439535" evidence="1">
    <location>
        <begin position="29"/>
        <end position="64"/>
    </location>
</feature>
<comment type="caution">
    <text evidence="2">The sequence shown here is derived from an EMBL/GenBank/DDBJ whole genome shotgun (WGS) entry which is preliminary data.</text>
</comment>
<dbReference type="EMBL" id="JAIWYP010000011">
    <property type="protein sequence ID" value="KAH3734504.1"/>
    <property type="molecule type" value="Genomic_DNA"/>
</dbReference>
<evidence type="ECO:0000313" key="2">
    <source>
        <dbReference type="EMBL" id="KAH3734504.1"/>
    </source>
</evidence>
<proteinExistence type="predicted"/>
<reference evidence="2" key="1">
    <citation type="journal article" date="2019" name="bioRxiv">
        <title>The Genome of the Zebra Mussel, Dreissena polymorpha: A Resource for Invasive Species Research.</title>
        <authorList>
            <person name="McCartney M.A."/>
            <person name="Auch B."/>
            <person name="Kono T."/>
            <person name="Mallez S."/>
            <person name="Zhang Y."/>
            <person name="Obille A."/>
            <person name="Becker A."/>
            <person name="Abrahante J.E."/>
            <person name="Garbe J."/>
            <person name="Badalamenti J.P."/>
            <person name="Herman A."/>
            <person name="Mangelson H."/>
            <person name="Liachko I."/>
            <person name="Sullivan S."/>
            <person name="Sone E.D."/>
            <person name="Koren S."/>
            <person name="Silverstein K.A.T."/>
            <person name="Beckman K.B."/>
            <person name="Gohl D.M."/>
        </authorList>
    </citation>
    <scope>NUCLEOTIDE SEQUENCE</scope>
    <source>
        <strain evidence="2">Duluth1</strain>
        <tissue evidence="2">Whole animal</tissue>
    </source>
</reference>
<keyword evidence="1" id="KW-0732">Signal</keyword>
<evidence type="ECO:0000256" key="1">
    <source>
        <dbReference type="SAM" id="SignalP"/>
    </source>
</evidence>
<name>A0A9D4CXN1_DREPO</name>
<protein>
    <submittedName>
        <fullName evidence="2">Uncharacterized protein</fullName>
    </submittedName>
</protein>